<feature type="domain" description="Protein kinase" evidence="4">
    <location>
        <begin position="1"/>
        <end position="258"/>
    </location>
</feature>
<sequence length="309" mass="34930">MDDSNDDRRPSSSASTTRSAARPGKLCAVKIFKKETLSAQDDADILSEVRILRKLNHRNVLRLVDFYSEPKYYYLVTEYVEGGELFERIALMEYYSEKEARDLVKTLLEAIAYCHSVGVVHRDLKPENILMTSKADNSAIKIADFGFAKQDTNGLSTTCGSPEYVAPEIISRPDATYGKSVDIWSIGVITYVLLAGYTPFHDPNQNILFDNIVNGRFYFYDPDWSEVSQDAKDFVSRALELDPKVRPTALDLLQDPWIVGQHVSARNLVSVMEKLPDFNKSRRKFKAAVQATMLVNHLRARDSDASNND</sequence>
<evidence type="ECO:0000259" key="4">
    <source>
        <dbReference type="PROSITE" id="PS50011"/>
    </source>
</evidence>
<evidence type="ECO:0000256" key="2">
    <source>
        <dbReference type="ARBA" id="ARBA00022840"/>
    </source>
</evidence>
<dbReference type="InterPro" id="IPR008271">
    <property type="entry name" value="Ser/Thr_kinase_AS"/>
</dbReference>
<dbReference type="FunFam" id="1.10.510.10:FF:000571">
    <property type="entry name" value="Maternal embryonic leucine zipper kinase"/>
    <property type="match status" value="1"/>
</dbReference>
<dbReference type="InterPro" id="IPR011009">
    <property type="entry name" value="Kinase-like_dom_sf"/>
</dbReference>
<dbReference type="PROSITE" id="PS00108">
    <property type="entry name" value="PROTEIN_KINASE_ST"/>
    <property type="match status" value="1"/>
</dbReference>
<dbReference type="GO" id="GO:0005524">
    <property type="term" value="F:ATP binding"/>
    <property type="evidence" value="ECO:0007669"/>
    <property type="project" value="UniProtKB-KW"/>
</dbReference>
<dbReference type="Gene3D" id="1.10.510.10">
    <property type="entry name" value="Transferase(Phosphotransferase) domain 1"/>
    <property type="match status" value="1"/>
</dbReference>
<name>A0A067BRS2_SAPPC</name>
<dbReference type="VEuPathDB" id="FungiDB:SPRG_12950"/>
<dbReference type="EMBL" id="KK583294">
    <property type="protein sequence ID" value="KDO21169.1"/>
    <property type="molecule type" value="Genomic_DNA"/>
</dbReference>
<evidence type="ECO:0000256" key="3">
    <source>
        <dbReference type="SAM" id="MobiDB-lite"/>
    </source>
</evidence>
<feature type="compositionally biased region" description="Basic and acidic residues" evidence="3">
    <location>
        <begin position="1"/>
        <end position="10"/>
    </location>
</feature>
<keyword evidence="5" id="KW-0418">Kinase</keyword>
<protein>
    <submittedName>
        <fullName evidence="5">CAMK/CAMK1 protein kinase</fullName>
    </submittedName>
</protein>
<keyword evidence="6" id="KW-1185">Reference proteome</keyword>
<keyword evidence="5" id="KW-0808">Transferase</keyword>
<reference evidence="5 6" key="1">
    <citation type="journal article" date="2013" name="PLoS Genet.">
        <title>Distinctive expansion of potential virulence genes in the genome of the oomycete fish pathogen Saprolegnia parasitica.</title>
        <authorList>
            <person name="Jiang R.H."/>
            <person name="de Bruijn I."/>
            <person name="Haas B.J."/>
            <person name="Belmonte R."/>
            <person name="Lobach L."/>
            <person name="Christie J."/>
            <person name="van den Ackerveken G."/>
            <person name="Bottin A."/>
            <person name="Bulone V."/>
            <person name="Diaz-Moreno S.M."/>
            <person name="Dumas B."/>
            <person name="Fan L."/>
            <person name="Gaulin E."/>
            <person name="Govers F."/>
            <person name="Grenville-Briggs L.J."/>
            <person name="Horner N.R."/>
            <person name="Levin J.Z."/>
            <person name="Mammella M."/>
            <person name="Meijer H.J."/>
            <person name="Morris P."/>
            <person name="Nusbaum C."/>
            <person name="Oome S."/>
            <person name="Phillips A.J."/>
            <person name="van Rooyen D."/>
            <person name="Rzeszutek E."/>
            <person name="Saraiva M."/>
            <person name="Secombes C.J."/>
            <person name="Seidl M.F."/>
            <person name="Snel B."/>
            <person name="Stassen J.H."/>
            <person name="Sykes S."/>
            <person name="Tripathy S."/>
            <person name="van den Berg H."/>
            <person name="Vega-Arreguin J.C."/>
            <person name="Wawra S."/>
            <person name="Young S.K."/>
            <person name="Zeng Q."/>
            <person name="Dieguez-Uribeondo J."/>
            <person name="Russ C."/>
            <person name="Tyler B.M."/>
            <person name="van West P."/>
        </authorList>
    </citation>
    <scope>NUCLEOTIDE SEQUENCE [LARGE SCALE GENOMIC DNA]</scope>
    <source>
        <strain evidence="5 6">CBS 223.65</strain>
    </source>
</reference>
<feature type="region of interest" description="Disordered" evidence="3">
    <location>
        <begin position="1"/>
        <end position="21"/>
    </location>
</feature>
<proteinExistence type="predicted"/>
<dbReference type="GeneID" id="24134864"/>
<dbReference type="SUPFAM" id="SSF56112">
    <property type="entry name" value="Protein kinase-like (PK-like)"/>
    <property type="match status" value="1"/>
</dbReference>
<dbReference type="InterPro" id="IPR000719">
    <property type="entry name" value="Prot_kinase_dom"/>
</dbReference>
<dbReference type="PANTHER" id="PTHR24347">
    <property type="entry name" value="SERINE/THREONINE-PROTEIN KINASE"/>
    <property type="match status" value="1"/>
</dbReference>
<dbReference type="Proteomes" id="UP000030745">
    <property type="component" value="Unassembled WGS sequence"/>
</dbReference>
<gene>
    <name evidence="5" type="ORF">SPRG_12950</name>
</gene>
<dbReference type="RefSeq" id="XP_012208166.1">
    <property type="nucleotide sequence ID" value="XM_012352776.1"/>
</dbReference>
<dbReference type="KEGG" id="spar:SPRG_12950"/>
<evidence type="ECO:0000313" key="6">
    <source>
        <dbReference type="Proteomes" id="UP000030745"/>
    </source>
</evidence>
<accession>A0A067BRS2</accession>
<evidence type="ECO:0000256" key="1">
    <source>
        <dbReference type="ARBA" id="ARBA00022741"/>
    </source>
</evidence>
<dbReference type="AlphaFoldDB" id="A0A067BRS2"/>
<organism evidence="5 6">
    <name type="scientific">Saprolegnia parasitica (strain CBS 223.65)</name>
    <dbReference type="NCBI Taxonomy" id="695850"/>
    <lineage>
        <taxon>Eukaryota</taxon>
        <taxon>Sar</taxon>
        <taxon>Stramenopiles</taxon>
        <taxon>Oomycota</taxon>
        <taxon>Saprolegniomycetes</taxon>
        <taxon>Saprolegniales</taxon>
        <taxon>Saprolegniaceae</taxon>
        <taxon>Saprolegnia</taxon>
    </lineage>
</organism>
<feature type="compositionally biased region" description="Low complexity" evidence="3">
    <location>
        <begin position="11"/>
        <end position="21"/>
    </location>
</feature>
<dbReference type="OrthoDB" id="193931at2759"/>
<evidence type="ECO:0000313" key="5">
    <source>
        <dbReference type="EMBL" id="KDO21169.1"/>
    </source>
</evidence>
<dbReference type="CDD" id="cd05117">
    <property type="entry name" value="STKc_CAMK"/>
    <property type="match status" value="1"/>
</dbReference>
<dbReference type="OMA" id="REATIMR"/>
<dbReference type="SMART" id="SM00220">
    <property type="entry name" value="S_TKc"/>
    <property type="match status" value="1"/>
</dbReference>
<dbReference type="GO" id="GO:0004672">
    <property type="term" value="F:protein kinase activity"/>
    <property type="evidence" value="ECO:0007669"/>
    <property type="project" value="InterPro"/>
</dbReference>
<dbReference type="PROSITE" id="PS50011">
    <property type="entry name" value="PROTEIN_KINASE_DOM"/>
    <property type="match status" value="1"/>
</dbReference>
<keyword evidence="2" id="KW-0067">ATP-binding</keyword>
<dbReference type="Pfam" id="PF00069">
    <property type="entry name" value="Pkinase"/>
    <property type="match status" value="1"/>
</dbReference>
<keyword evidence="1" id="KW-0547">Nucleotide-binding</keyword>